<dbReference type="InterPro" id="IPR003439">
    <property type="entry name" value="ABC_transporter-like_ATP-bd"/>
</dbReference>
<evidence type="ECO:0000256" key="9">
    <source>
        <dbReference type="ARBA" id="ARBA00023136"/>
    </source>
</evidence>
<evidence type="ECO:0000256" key="7">
    <source>
        <dbReference type="ARBA" id="ARBA00022840"/>
    </source>
</evidence>
<dbReference type="PROSITE" id="PS00211">
    <property type="entry name" value="ABC_TRANSPORTER_1"/>
    <property type="match status" value="1"/>
</dbReference>
<evidence type="ECO:0000256" key="5">
    <source>
        <dbReference type="ARBA" id="ARBA00022737"/>
    </source>
</evidence>
<dbReference type="RefSeq" id="WP_014355258.1">
    <property type="nucleotide sequence ID" value="NC_016894.1"/>
</dbReference>
<feature type="domain" description="ABC transporter" evidence="11">
    <location>
        <begin position="2"/>
        <end position="242"/>
    </location>
</feature>
<dbReference type="SMART" id="SM00382">
    <property type="entry name" value="AAA"/>
    <property type="match status" value="2"/>
</dbReference>
<dbReference type="STRING" id="931626.Awo_c08640"/>
<evidence type="ECO:0000259" key="11">
    <source>
        <dbReference type="PROSITE" id="PS50893"/>
    </source>
</evidence>
<dbReference type="Pfam" id="PF00005">
    <property type="entry name" value="ABC_tran"/>
    <property type="match status" value="2"/>
</dbReference>
<reference evidence="13" key="1">
    <citation type="submission" date="2011-07" db="EMBL/GenBank/DDBJ databases">
        <title>Complete genome sequence of Acetobacterium woodii.</title>
        <authorList>
            <person name="Poehlein A."/>
            <person name="Schmidt S."/>
            <person name="Kaster A.-K."/>
            <person name="Goenrich M."/>
            <person name="Vollmers J."/>
            <person name="Thuermer A."/>
            <person name="Gottschalk G."/>
            <person name="Thauer R.K."/>
            <person name="Daniel R."/>
            <person name="Mueller V."/>
        </authorList>
    </citation>
    <scope>NUCLEOTIDE SEQUENCE [LARGE SCALE GENOMIC DNA]</scope>
    <source>
        <strain evidence="13">ATCC 29683 / DSM 1030 / JCM 2381 / KCTC 1655 / WB1</strain>
    </source>
</reference>
<dbReference type="HOGENOM" id="CLU_000604_86_7_9"/>
<keyword evidence="13" id="KW-1185">Reference proteome</keyword>
<dbReference type="GO" id="GO:0016887">
    <property type="term" value="F:ATP hydrolysis activity"/>
    <property type="evidence" value="ECO:0007669"/>
    <property type="project" value="InterPro"/>
</dbReference>
<reference evidence="12 13" key="2">
    <citation type="journal article" date="2012" name="PLoS ONE">
        <title>An ancient pathway combining carbon dioxide fixation with the generation and utilization of a sodium ion gradient for ATP synthesis.</title>
        <authorList>
            <person name="Poehlein A."/>
            <person name="Schmidt S."/>
            <person name="Kaster A.K."/>
            <person name="Goenrich M."/>
            <person name="Vollmers J."/>
            <person name="Thurmer A."/>
            <person name="Bertsch J."/>
            <person name="Schuchmann K."/>
            <person name="Voigt B."/>
            <person name="Hecker M."/>
            <person name="Daniel R."/>
            <person name="Thauer R.K."/>
            <person name="Gottschalk G."/>
            <person name="Muller V."/>
        </authorList>
    </citation>
    <scope>NUCLEOTIDE SEQUENCE [LARGE SCALE GENOMIC DNA]</scope>
    <source>
        <strain evidence="13">ATCC 29683 / DSM 1030 / JCM 2381 / KCTC 1655 / WB1</strain>
    </source>
</reference>
<evidence type="ECO:0000256" key="2">
    <source>
        <dbReference type="ARBA" id="ARBA00005417"/>
    </source>
</evidence>
<dbReference type="PANTHER" id="PTHR43553">
    <property type="entry name" value="HEAVY METAL TRANSPORTER"/>
    <property type="match status" value="1"/>
</dbReference>
<comment type="similarity">
    <text evidence="2">Belongs to the ABC transporter superfamily.</text>
</comment>
<dbReference type="GO" id="GO:0005524">
    <property type="term" value="F:ATP binding"/>
    <property type="evidence" value="ECO:0007669"/>
    <property type="project" value="UniProtKB-KW"/>
</dbReference>
<evidence type="ECO:0000256" key="6">
    <source>
        <dbReference type="ARBA" id="ARBA00022741"/>
    </source>
</evidence>
<keyword evidence="8" id="KW-1278">Translocase</keyword>
<accession>H6LBA3</accession>
<evidence type="ECO:0000256" key="8">
    <source>
        <dbReference type="ARBA" id="ARBA00022967"/>
    </source>
</evidence>
<comment type="subcellular location">
    <subcellularLocation>
        <location evidence="1">Cell membrane</location>
        <topology evidence="1">Peripheral membrane protein</topology>
    </subcellularLocation>
</comment>
<dbReference type="CDD" id="cd03225">
    <property type="entry name" value="ABC_cobalt_CbiO_domain1"/>
    <property type="match status" value="1"/>
</dbReference>
<keyword evidence="6" id="KW-0547">Nucleotide-binding</keyword>
<evidence type="ECO:0000256" key="4">
    <source>
        <dbReference type="ARBA" id="ARBA00022475"/>
    </source>
</evidence>
<dbReference type="InterPro" id="IPR050095">
    <property type="entry name" value="ECF_ABC_transporter_ATP-bd"/>
</dbReference>
<dbReference type="PANTHER" id="PTHR43553:SF23">
    <property type="entry name" value="ABC TRANSPORTER ATP-BINDING COMPONENT"/>
    <property type="match status" value="1"/>
</dbReference>
<evidence type="ECO:0000256" key="10">
    <source>
        <dbReference type="ARBA" id="ARBA00025157"/>
    </source>
</evidence>
<keyword evidence="4" id="KW-1003">Cell membrane</keyword>
<evidence type="ECO:0000313" key="13">
    <source>
        <dbReference type="Proteomes" id="UP000007177"/>
    </source>
</evidence>
<dbReference type="OrthoDB" id="501320at2"/>
<organism evidence="12 13">
    <name type="scientific">Acetobacterium woodii (strain ATCC 29683 / DSM 1030 / JCM 2381 / KCTC 1655 / WB1)</name>
    <dbReference type="NCBI Taxonomy" id="931626"/>
    <lineage>
        <taxon>Bacteria</taxon>
        <taxon>Bacillati</taxon>
        <taxon>Bacillota</taxon>
        <taxon>Clostridia</taxon>
        <taxon>Eubacteriales</taxon>
        <taxon>Eubacteriaceae</taxon>
        <taxon>Acetobacterium</taxon>
    </lineage>
</organism>
<keyword evidence="5" id="KW-0677">Repeat</keyword>
<dbReference type="PROSITE" id="PS50893">
    <property type="entry name" value="ABC_TRANSPORTER_2"/>
    <property type="match status" value="2"/>
</dbReference>
<dbReference type="SUPFAM" id="SSF52540">
    <property type="entry name" value="P-loop containing nucleoside triphosphate hydrolases"/>
    <property type="match status" value="2"/>
</dbReference>
<keyword evidence="7 12" id="KW-0067">ATP-binding</keyword>
<feature type="domain" description="ABC transporter" evidence="11">
    <location>
        <begin position="267"/>
        <end position="491"/>
    </location>
</feature>
<dbReference type="InterPro" id="IPR015856">
    <property type="entry name" value="ABC_transpr_CbiO/EcfA_su"/>
</dbReference>
<evidence type="ECO:0000313" key="12">
    <source>
        <dbReference type="EMBL" id="AFA47655.1"/>
    </source>
</evidence>
<comment type="function">
    <text evidence="10">Probably part of an ABC transporter complex. Responsible for energy coupling to the transport system.</text>
</comment>
<dbReference type="Gene3D" id="3.40.50.300">
    <property type="entry name" value="P-loop containing nucleotide triphosphate hydrolases"/>
    <property type="match status" value="2"/>
</dbReference>
<evidence type="ECO:0000256" key="3">
    <source>
        <dbReference type="ARBA" id="ARBA00022448"/>
    </source>
</evidence>
<dbReference type="Proteomes" id="UP000007177">
    <property type="component" value="Chromosome"/>
</dbReference>
<proteinExistence type="inferred from homology"/>
<name>H6LBA3_ACEWD</name>
<dbReference type="GO" id="GO:0043190">
    <property type="term" value="C:ATP-binding cassette (ABC) transporter complex"/>
    <property type="evidence" value="ECO:0007669"/>
    <property type="project" value="TreeGrafter"/>
</dbReference>
<protein>
    <submittedName>
        <fullName evidence="12">Putative cobalt ABC transport system ATP-binding protein</fullName>
    </submittedName>
</protein>
<dbReference type="AlphaFoldDB" id="H6LBA3"/>
<dbReference type="CDD" id="cd03226">
    <property type="entry name" value="ABC_cobalt_CbiO_domain2"/>
    <property type="match status" value="1"/>
</dbReference>
<dbReference type="GO" id="GO:0042626">
    <property type="term" value="F:ATPase-coupled transmembrane transporter activity"/>
    <property type="evidence" value="ECO:0007669"/>
    <property type="project" value="TreeGrafter"/>
</dbReference>
<dbReference type="EMBL" id="CP002987">
    <property type="protein sequence ID" value="AFA47655.1"/>
    <property type="molecule type" value="Genomic_DNA"/>
</dbReference>
<dbReference type="eggNOG" id="COG1122">
    <property type="taxonomic scope" value="Bacteria"/>
</dbReference>
<gene>
    <name evidence="12" type="ordered locus">Awo_c08640</name>
</gene>
<dbReference type="InterPro" id="IPR003593">
    <property type="entry name" value="AAA+_ATPase"/>
</dbReference>
<dbReference type="InterPro" id="IPR027417">
    <property type="entry name" value="P-loop_NTPase"/>
</dbReference>
<evidence type="ECO:0000256" key="1">
    <source>
        <dbReference type="ARBA" id="ARBA00004202"/>
    </source>
</evidence>
<dbReference type="KEGG" id="awo:Awo_c08640"/>
<dbReference type="InterPro" id="IPR017871">
    <property type="entry name" value="ABC_transporter-like_CS"/>
</dbReference>
<keyword evidence="3" id="KW-0813">Transport</keyword>
<sequence length="501" mass="55578">MIQLNHLNFTYDNNDGVSCLHDLNLTINRGEVILLCGESGCGKTTVIRLINGLIPHFYNGTLSGEILVDGKDISKIPLHETAELIGSVFQNPRSQFFNVDTTSELAFGCENMGLPAENINHRIRRITHDLCLETLLERSIFALSGGEKQKIACGSVAALEPKIIVLDEPSSNLDAKATRELQSLIALWKSQGKTIVIAEHRLHYLHKLADRVFFMNNGRIVKTYSGAAFSHLSKPELKRMGLRLLKLESLSTTPLPKAIDPADTDTFTIHNFNYAYRRCQSCLKIEHARLPKKAVIAIIGENGAGKTTFARCLCGLEKKCAGLLNINGCNLNARDRLKNCFMVMQDVNHQLFSESVLDELLLSMNEENETDALKILASLDLSSLKDQHPMALSGGQKQRVAIACAIASLRPFILFDEPTSGLDLNHMYQVATNIQQLSELGKTQFIITHDPELILAACTHVLHLDNGTIRKIYPLDDDGILQMLTFFIPDHGFSGHEKKAV</sequence>
<keyword evidence="9" id="KW-0472">Membrane</keyword>